<sequence>MTHQNAERMTISLPPDIARYIKAYQQTHGLESRSEAFVKAVQALRERELAEQYTALARENDPERALFLEGNTDGLEPSDGSEWL</sequence>
<name>A0A1H6UG19_9DEIO</name>
<evidence type="ECO:0008006" key="3">
    <source>
        <dbReference type="Google" id="ProtNLM"/>
    </source>
</evidence>
<dbReference type="CDD" id="cd22231">
    <property type="entry name" value="RHH_NikR_HicB-like"/>
    <property type="match status" value="1"/>
</dbReference>
<organism evidence="1 2">
    <name type="scientific">Deinococcus reticulitermitis</name>
    <dbReference type="NCBI Taxonomy" id="856736"/>
    <lineage>
        <taxon>Bacteria</taxon>
        <taxon>Thermotogati</taxon>
        <taxon>Deinococcota</taxon>
        <taxon>Deinococci</taxon>
        <taxon>Deinococcales</taxon>
        <taxon>Deinococcaceae</taxon>
        <taxon>Deinococcus</taxon>
    </lineage>
</organism>
<dbReference type="RefSeq" id="WP_092263453.1">
    <property type="nucleotide sequence ID" value="NZ_FNZA01000002.1"/>
</dbReference>
<evidence type="ECO:0000313" key="2">
    <source>
        <dbReference type="Proteomes" id="UP000199223"/>
    </source>
</evidence>
<dbReference type="AlphaFoldDB" id="A0A1H6UG19"/>
<protein>
    <recommendedName>
        <fullName evidence="3">Ribbon-helix-helix protein, copG family</fullName>
    </recommendedName>
</protein>
<reference evidence="2" key="1">
    <citation type="submission" date="2016-10" db="EMBL/GenBank/DDBJ databases">
        <authorList>
            <person name="Varghese N."/>
            <person name="Submissions S."/>
        </authorList>
    </citation>
    <scope>NUCLEOTIDE SEQUENCE [LARGE SCALE GENOMIC DNA]</scope>
    <source>
        <strain evidence="2">CGMCC 1.10218</strain>
    </source>
</reference>
<dbReference type="SUPFAM" id="SSF47598">
    <property type="entry name" value="Ribbon-helix-helix"/>
    <property type="match status" value="1"/>
</dbReference>
<dbReference type="EMBL" id="FNZA01000002">
    <property type="protein sequence ID" value="SEI91348.1"/>
    <property type="molecule type" value="Genomic_DNA"/>
</dbReference>
<accession>A0A1H6UG19</accession>
<gene>
    <name evidence="1" type="ORF">SAMN04488058_102203</name>
</gene>
<dbReference type="OrthoDB" id="73334at2"/>
<dbReference type="STRING" id="856736.SAMN04488058_102203"/>
<dbReference type="InterPro" id="IPR010985">
    <property type="entry name" value="Ribbon_hlx_hlx"/>
</dbReference>
<dbReference type="Proteomes" id="UP000199223">
    <property type="component" value="Unassembled WGS sequence"/>
</dbReference>
<keyword evidence="2" id="KW-1185">Reference proteome</keyword>
<evidence type="ECO:0000313" key="1">
    <source>
        <dbReference type="EMBL" id="SEI91348.1"/>
    </source>
</evidence>
<proteinExistence type="predicted"/>
<dbReference type="GO" id="GO:0006355">
    <property type="term" value="P:regulation of DNA-templated transcription"/>
    <property type="evidence" value="ECO:0007669"/>
    <property type="project" value="InterPro"/>
</dbReference>